<feature type="domain" description="PKD" evidence="9">
    <location>
        <begin position="665"/>
        <end position="750"/>
    </location>
</feature>
<keyword evidence="7" id="KW-0865">Zymogen</keyword>
<dbReference type="Pfam" id="PF20009">
    <property type="entry name" value="GEVED"/>
    <property type="match status" value="1"/>
</dbReference>
<evidence type="ECO:0000256" key="7">
    <source>
        <dbReference type="ARBA" id="ARBA00023145"/>
    </source>
</evidence>
<dbReference type="EMBL" id="MVDE01000062">
    <property type="protein sequence ID" value="PKQ60449.1"/>
    <property type="molecule type" value="Genomic_DNA"/>
</dbReference>
<proteinExistence type="predicted"/>
<protein>
    <recommendedName>
        <fullName evidence="9">PKD domain-containing protein</fullName>
    </recommendedName>
</protein>
<evidence type="ECO:0000256" key="2">
    <source>
        <dbReference type="ARBA" id="ARBA00022525"/>
    </source>
</evidence>
<organism evidence="10 11">
    <name type="scientific">Labilibaculum manganireducens</name>
    <dbReference type="NCBI Taxonomy" id="1940525"/>
    <lineage>
        <taxon>Bacteria</taxon>
        <taxon>Pseudomonadati</taxon>
        <taxon>Bacteroidota</taxon>
        <taxon>Bacteroidia</taxon>
        <taxon>Marinilabiliales</taxon>
        <taxon>Marinifilaceae</taxon>
        <taxon>Labilibaculum</taxon>
    </lineage>
</organism>
<dbReference type="Gene3D" id="3.40.50.1460">
    <property type="match status" value="1"/>
</dbReference>
<dbReference type="InterPro" id="IPR029031">
    <property type="entry name" value="Gingipain_N_sf"/>
</dbReference>
<evidence type="ECO:0000256" key="4">
    <source>
        <dbReference type="ARBA" id="ARBA00022729"/>
    </source>
</evidence>
<keyword evidence="6" id="KW-0106">Calcium</keyword>
<feature type="chain" id="PRO_5014859080" description="PKD domain-containing protein" evidence="8">
    <location>
        <begin position="26"/>
        <end position="982"/>
    </location>
</feature>
<dbReference type="InterPro" id="IPR001769">
    <property type="entry name" value="Gingipain"/>
</dbReference>
<dbReference type="GO" id="GO:0005576">
    <property type="term" value="C:extracellular region"/>
    <property type="evidence" value="ECO:0007669"/>
    <property type="project" value="UniProtKB-SubCell"/>
</dbReference>
<evidence type="ECO:0000256" key="6">
    <source>
        <dbReference type="ARBA" id="ARBA00022837"/>
    </source>
</evidence>
<dbReference type="InterPro" id="IPR000601">
    <property type="entry name" value="PKD_dom"/>
</dbReference>
<dbReference type="Gene3D" id="2.60.40.3800">
    <property type="match status" value="1"/>
</dbReference>
<keyword evidence="2" id="KW-0964">Secreted</keyword>
<dbReference type="Proteomes" id="UP000233618">
    <property type="component" value="Unassembled WGS sequence"/>
</dbReference>
<dbReference type="InterPro" id="IPR013783">
    <property type="entry name" value="Ig-like_fold"/>
</dbReference>
<comment type="caution">
    <text evidence="10">The sequence shown here is derived from an EMBL/GenBank/DDBJ whole genome shotgun (WGS) entry which is preliminary data.</text>
</comment>
<comment type="subcellular location">
    <subcellularLocation>
        <location evidence="1">Secreted</location>
    </subcellularLocation>
</comment>
<dbReference type="AlphaFoldDB" id="A0A2N3HQY0"/>
<gene>
    <name evidence="10" type="ORF">BZG01_20950</name>
</gene>
<dbReference type="InterPro" id="IPR005536">
    <property type="entry name" value="Peptidase_C25_Ig-like_domain"/>
</dbReference>
<evidence type="ECO:0000313" key="10">
    <source>
        <dbReference type="EMBL" id="PKQ60449.1"/>
    </source>
</evidence>
<evidence type="ECO:0000313" key="11">
    <source>
        <dbReference type="Proteomes" id="UP000233618"/>
    </source>
</evidence>
<keyword evidence="3" id="KW-0479">Metal-binding</keyword>
<dbReference type="Pfam" id="PF18911">
    <property type="entry name" value="PKD_4"/>
    <property type="match status" value="1"/>
</dbReference>
<dbReference type="InterPro" id="IPR029030">
    <property type="entry name" value="Caspase-like_dom_sf"/>
</dbReference>
<evidence type="ECO:0000259" key="9">
    <source>
        <dbReference type="PROSITE" id="PS50093"/>
    </source>
</evidence>
<dbReference type="NCBIfam" id="TIGR04183">
    <property type="entry name" value="Por_Secre_tail"/>
    <property type="match status" value="1"/>
</dbReference>
<dbReference type="Gene3D" id="3.40.50.10390">
    <property type="entry name" value="Gingipain r, domain 1"/>
    <property type="match status" value="1"/>
</dbReference>
<dbReference type="SMART" id="SM00089">
    <property type="entry name" value="PKD"/>
    <property type="match status" value="1"/>
</dbReference>
<dbReference type="InterPro" id="IPR038490">
    <property type="entry name" value="Gingipain_propep_sf"/>
</dbReference>
<dbReference type="InterPro" id="IPR014756">
    <property type="entry name" value="Ig_E-set"/>
</dbReference>
<dbReference type="PROSITE" id="PS50093">
    <property type="entry name" value="PKD"/>
    <property type="match status" value="1"/>
</dbReference>
<dbReference type="Pfam" id="PF08126">
    <property type="entry name" value="Propeptide_C25"/>
    <property type="match status" value="1"/>
</dbReference>
<dbReference type="Pfam" id="PF01364">
    <property type="entry name" value="Peptidase_C25"/>
    <property type="match status" value="1"/>
</dbReference>
<dbReference type="GO" id="GO:0004197">
    <property type="term" value="F:cysteine-type endopeptidase activity"/>
    <property type="evidence" value="ECO:0007669"/>
    <property type="project" value="InterPro"/>
</dbReference>
<dbReference type="InterPro" id="IPR026444">
    <property type="entry name" value="Secre_tail"/>
</dbReference>
<dbReference type="InterPro" id="IPR022409">
    <property type="entry name" value="PKD/Chitinase_dom"/>
</dbReference>
<dbReference type="SUPFAM" id="SSF81296">
    <property type="entry name" value="E set domains"/>
    <property type="match status" value="1"/>
</dbReference>
<sequence>MKTKFYSFWVCAIALTLVPTCNALAQKREHIKIDPNNRTDKNEMTLKSSEGNNYVLDFKLNSYDLIWIEKENACKVEANGMGDILEKGNPALPRFAQSIMIPASADMQVEIVSSEFIELTDIKIVPSKGNLTRDIDPKTIPYQYGEIYQTDAFYPSVLASMNEPYILRSVRGQAVVVQPIAYNPVQKKLRIYTHIEMKVSPSGRTSTKNVMSGTKSAAADNGFEKVYQNHFLNYTSNSTKYTALNDAPGNMLIICYDDFMDEMADFVAWKKQKGISVEMIAVSTIGNASAIKTYVSNYYNTHGLTYLLLVGDAPQVPTSSTSAGDSDNNYGFIVGNDHYIDIFVGRFSAENAAQVTTQVNRTIHYERDVTAADTWLSSGVGIASNEGSNPSDAEHMNTIENKLEGYGYSISRCYQDGGSASQLTSLLNSGKSLINYVGHGSNTSFASMVYTSTNVNSLTNNNKLPFIFDVACVNGNFKSITCFAEAWLRATNNGVPTGAMAICASTINQSWVPPMIAQTEMNDILVESYANNIRRTFAGLALNGMFKMVDVYGSGGETMLDTWTIFGDPSLQVRTKTPGSLQVSHAGTIAPNSNQLAVTCATEDAWVSLTLSGEILGTAKISNGTATVSFSPLPASGTVKITVSAYNKIPYVANINISGSGDTDVIANFTTNKTSVYEGESISFTDLSSNNPTAWNWSFTGGTPTVSSSQNPTVSYDTEGTYSVSLTASKTGSTDTKTVTDLITVSTPIQQDYCEATTNGCSSYEYISGVVFETINNSSVCNQYSDYTSQLASVEPGGTYAVTVNIGRPDANNYVTAWFDWNRDGDFEDADEEYVLSYSISGGLGQAVGAVSVPNNASLGTTRMRVRVTYNATPLACGNASYGEIEDYGIQVQDSRSERERAIADNVTISLYPNPTSDSFKIELNGISGIMKIKIVGLTGNVIRTFYTDGSKEIDVSSLSTGIYMVQVDADGKSWTKKLIVK</sequence>
<evidence type="ECO:0000256" key="8">
    <source>
        <dbReference type="SAM" id="SignalP"/>
    </source>
</evidence>
<dbReference type="Pfam" id="PF18962">
    <property type="entry name" value="Por_Secre_tail"/>
    <property type="match status" value="1"/>
</dbReference>
<dbReference type="GO" id="GO:0006508">
    <property type="term" value="P:proteolysis"/>
    <property type="evidence" value="ECO:0007669"/>
    <property type="project" value="InterPro"/>
</dbReference>
<evidence type="ECO:0000256" key="3">
    <source>
        <dbReference type="ARBA" id="ARBA00022723"/>
    </source>
</evidence>
<keyword evidence="5" id="KW-0378">Hydrolase</keyword>
<accession>A0A2N3HQY0</accession>
<dbReference type="CDD" id="cd00146">
    <property type="entry name" value="PKD"/>
    <property type="match status" value="1"/>
</dbReference>
<dbReference type="Pfam" id="PF03785">
    <property type="entry name" value="Peptidase_C25_C"/>
    <property type="match status" value="1"/>
</dbReference>
<dbReference type="SUPFAM" id="SSF52129">
    <property type="entry name" value="Caspase-like"/>
    <property type="match status" value="1"/>
</dbReference>
<feature type="signal peptide" evidence="8">
    <location>
        <begin position="1"/>
        <end position="25"/>
    </location>
</feature>
<name>A0A2N3HQY0_9BACT</name>
<keyword evidence="4 8" id="KW-0732">Signal</keyword>
<reference evidence="10 11" key="1">
    <citation type="journal article" date="2017" name="Front. Microbiol.">
        <title>Labilibaculum manganireducens gen. nov., sp. nov. and Labilibaculum filiforme sp. nov., Novel Bacteroidetes Isolated from Subsurface Sediments of the Baltic Sea.</title>
        <authorList>
            <person name="Vandieken V."/>
            <person name="Marshall I.P."/>
            <person name="Niemann H."/>
            <person name="Engelen B."/>
            <person name="Cypionka H."/>
        </authorList>
    </citation>
    <scope>NUCLEOTIDE SEQUENCE [LARGE SCALE GENOMIC DNA]</scope>
    <source>
        <strain evidence="10 11">59.10-2M</strain>
    </source>
</reference>
<dbReference type="InterPro" id="IPR012600">
    <property type="entry name" value="Propeptide_C25"/>
</dbReference>
<keyword evidence="11" id="KW-1185">Reference proteome</keyword>
<dbReference type="GO" id="GO:0046872">
    <property type="term" value="F:metal ion binding"/>
    <property type="evidence" value="ECO:0007669"/>
    <property type="project" value="UniProtKB-KW"/>
</dbReference>
<evidence type="ECO:0000256" key="1">
    <source>
        <dbReference type="ARBA" id="ARBA00004613"/>
    </source>
</evidence>
<dbReference type="InterPro" id="IPR035986">
    <property type="entry name" value="PKD_dom_sf"/>
</dbReference>
<dbReference type="RefSeq" id="WP_101311806.1">
    <property type="nucleotide sequence ID" value="NZ_MVDE01000062.1"/>
</dbReference>
<evidence type="ECO:0000256" key="5">
    <source>
        <dbReference type="ARBA" id="ARBA00022801"/>
    </source>
</evidence>
<dbReference type="SUPFAM" id="SSF49299">
    <property type="entry name" value="PKD domain"/>
    <property type="match status" value="1"/>
</dbReference>
<dbReference type="InterPro" id="IPR045474">
    <property type="entry name" value="GEVED"/>
</dbReference>
<dbReference type="Gene3D" id="2.60.40.10">
    <property type="entry name" value="Immunoglobulins"/>
    <property type="match status" value="2"/>
</dbReference>